<reference evidence="1 2" key="1">
    <citation type="submission" date="2020-08" db="EMBL/GenBank/DDBJ databases">
        <title>Sequencing the genomes of 1000 actinobacteria strains.</title>
        <authorList>
            <person name="Klenk H.-P."/>
        </authorList>
    </citation>
    <scope>NUCLEOTIDE SEQUENCE [LARGE SCALE GENOMIC DNA]</scope>
    <source>
        <strain evidence="1 2">DSM 44551</strain>
    </source>
</reference>
<evidence type="ECO:0000313" key="2">
    <source>
        <dbReference type="Proteomes" id="UP000572635"/>
    </source>
</evidence>
<proteinExistence type="predicted"/>
<organism evidence="1 2">
    <name type="scientific">Nocardiopsis composta</name>
    <dbReference type="NCBI Taxonomy" id="157465"/>
    <lineage>
        <taxon>Bacteria</taxon>
        <taxon>Bacillati</taxon>
        <taxon>Actinomycetota</taxon>
        <taxon>Actinomycetes</taxon>
        <taxon>Streptosporangiales</taxon>
        <taxon>Nocardiopsidaceae</taxon>
        <taxon>Nocardiopsis</taxon>
    </lineage>
</organism>
<comment type="caution">
    <text evidence="1">The sequence shown here is derived from an EMBL/GenBank/DDBJ whole genome shotgun (WGS) entry which is preliminary data.</text>
</comment>
<keyword evidence="2" id="KW-1185">Reference proteome</keyword>
<name>A0A7W8VC46_9ACTN</name>
<sequence length="171" mass="18661">MEISGLEEEWRKENFSVRCTFTLTYGGADYRTSVGYGVEHRLLFSGESRNLQSSYEVEHADFDPEEAGGRYTELNEDQEVERRSEIAGLGDRAKRYRVWAGGAEDGVLADMAHVAVGGNAVVTVQIEAPLPPGGISEGGFTGEEEYRAAVSERFDPPVEELAAHSLTALTG</sequence>
<accession>A0A7W8VC46</accession>
<evidence type="ECO:0000313" key="1">
    <source>
        <dbReference type="EMBL" id="MBB5431066.1"/>
    </source>
</evidence>
<gene>
    <name evidence="1" type="ORF">HDA36_001150</name>
</gene>
<dbReference type="EMBL" id="JACHDB010000001">
    <property type="protein sequence ID" value="MBB5431066.1"/>
    <property type="molecule type" value="Genomic_DNA"/>
</dbReference>
<protein>
    <submittedName>
        <fullName evidence="1">Uncharacterized protein</fullName>
    </submittedName>
</protein>
<dbReference type="RefSeq" id="WP_184389979.1">
    <property type="nucleotide sequence ID" value="NZ_BAAAJD010000158.1"/>
</dbReference>
<dbReference type="Proteomes" id="UP000572635">
    <property type="component" value="Unassembled WGS sequence"/>
</dbReference>
<dbReference type="AlphaFoldDB" id="A0A7W8VC46"/>